<dbReference type="AlphaFoldDB" id="A0A9Q3GFE1"/>
<accession>A0A9Q3GFE1</accession>
<comment type="caution">
    <text evidence="1">The sequence shown here is derived from an EMBL/GenBank/DDBJ whole genome shotgun (WGS) entry which is preliminary data.</text>
</comment>
<organism evidence="1 2">
    <name type="scientific">Austropuccinia psidii MF-1</name>
    <dbReference type="NCBI Taxonomy" id="1389203"/>
    <lineage>
        <taxon>Eukaryota</taxon>
        <taxon>Fungi</taxon>
        <taxon>Dikarya</taxon>
        <taxon>Basidiomycota</taxon>
        <taxon>Pucciniomycotina</taxon>
        <taxon>Pucciniomycetes</taxon>
        <taxon>Pucciniales</taxon>
        <taxon>Sphaerophragmiaceae</taxon>
        <taxon>Austropuccinia</taxon>
    </lineage>
</organism>
<keyword evidence="2" id="KW-1185">Reference proteome</keyword>
<dbReference type="EMBL" id="AVOT02000751">
    <property type="protein sequence ID" value="MBW0464307.1"/>
    <property type="molecule type" value="Genomic_DNA"/>
</dbReference>
<protein>
    <submittedName>
        <fullName evidence="1">Uncharacterized protein</fullName>
    </submittedName>
</protein>
<gene>
    <name evidence="1" type="ORF">O181_004022</name>
</gene>
<evidence type="ECO:0000313" key="2">
    <source>
        <dbReference type="Proteomes" id="UP000765509"/>
    </source>
</evidence>
<name>A0A9Q3GFE1_9BASI</name>
<dbReference type="Proteomes" id="UP000765509">
    <property type="component" value="Unassembled WGS sequence"/>
</dbReference>
<proteinExistence type="predicted"/>
<reference evidence="1" key="1">
    <citation type="submission" date="2021-03" db="EMBL/GenBank/DDBJ databases">
        <title>Draft genome sequence of rust myrtle Austropuccinia psidii MF-1, a brazilian biotype.</title>
        <authorList>
            <person name="Quecine M.C."/>
            <person name="Pachon D.M.R."/>
            <person name="Bonatelli M.L."/>
            <person name="Correr F.H."/>
            <person name="Franceschini L.M."/>
            <person name="Leite T.F."/>
            <person name="Margarido G.R.A."/>
            <person name="Almeida C.A."/>
            <person name="Ferrarezi J.A."/>
            <person name="Labate C.A."/>
        </authorList>
    </citation>
    <scope>NUCLEOTIDE SEQUENCE</scope>
    <source>
        <strain evidence="1">MF-1</strain>
    </source>
</reference>
<sequence length="106" mass="12008">MTETNLPKHKRYNWVPQKDISASNEIVGDIGDPCKNIPGPRTRNHCANYAGPIDSSPKTYEQAISGPGGEKWAEVVRWNYKTWSNMRCGSQMHHHFTQTLTNHMGV</sequence>
<evidence type="ECO:0000313" key="1">
    <source>
        <dbReference type="EMBL" id="MBW0464307.1"/>
    </source>
</evidence>